<keyword evidence="2" id="KW-1185">Reference proteome</keyword>
<sequence length="110" mass="12827">MTAWRLRARGDHKAHYDITVTGDFDQFDRKPIEIISPSLSCRHRRFRPARFCVLYIFAFGSYQRALATGHCVSQQALSKYIKEVTDALTNISERYIQFPNTTQERNAVKQ</sequence>
<dbReference type="EMBL" id="BGZK01001497">
    <property type="protein sequence ID" value="GBP81114.1"/>
    <property type="molecule type" value="Genomic_DNA"/>
</dbReference>
<comment type="caution">
    <text evidence="1">The sequence shown here is derived from an EMBL/GenBank/DDBJ whole genome shotgun (WGS) entry which is preliminary data.</text>
</comment>
<evidence type="ECO:0008006" key="3">
    <source>
        <dbReference type="Google" id="ProtNLM"/>
    </source>
</evidence>
<dbReference type="Proteomes" id="UP000299102">
    <property type="component" value="Unassembled WGS sequence"/>
</dbReference>
<reference evidence="1 2" key="1">
    <citation type="journal article" date="2019" name="Commun. Biol.">
        <title>The bagworm genome reveals a unique fibroin gene that provides high tensile strength.</title>
        <authorList>
            <person name="Kono N."/>
            <person name="Nakamura H."/>
            <person name="Ohtoshi R."/>
            <person name="Tomita M."/>
            <person name="Numata K."/>
            <person name="Arakawa K."/>
        </authorList>
    </citation>
    <scope>NUCLEOTIDE SEQUENCE [LARGE SCALE GENOMIC DNA]</scope>
</reference>
<gene>
    <name evidence="1" type="ORF">EVAR_88211_1</name>
</gene>
<protein>
    <recommendedName>
        <fullName evidence="3">Nuclease HARBI1</fullName>
    </recommendedName>
</protein>
<name>A0A4C1Z250_EUMVA</name>
<feature type="non-terminal residue" evidence="1">
    <location>
        <position position="110"/>
    </location>
</feature>
<evidence type="ECO:0000313" key="2">
    <source>
        <dbReference type="Proteomes" id="UP000299102"/>
    </source>
</evidence>
<proteinExistence type="predicted"/>
<evidence type="ECO:0000313" key="1">
    <source>
        <dbReference type="EMBL" id="GBP81114.1"/>
    </source>
</evidence>
<dbReference type="OrthoDB" id="7533242at2759"/>
<dbReference type="AlphaFoldDB" id="A0A4C1Z250"/>
<accession>A0A4C1Z250</accession>
<organism evidence="1 2">
    <name type="scientific">Eumeta variegata</name>
    <name type="common">Bagworm moth</name>
    <name type="synonym">Eumeta japonica</name>
    <dbReference type="NCBI Taxonomy" id="151549"/>
    <lineage>
        <taxon>Eukaryota</taxon>
        <taxon>Metazoa</taxon>
        <taxon>Ecdysozoa</taxon>
        <taxon>Arthropoda</taxon>
        <taxon>Hexapoda</taxon>
        <taxon>Insecta</taxon>
        <taxon>Pterygota</taxon>
        <taxon>Neoptera</taxon>
        <taxon>Endopterygota</taxon>
        <taxon>Lepidoptera</taxon>
        <taxon>Glossata</taxon>
        <taxon>Ditrysia</taxon>
        <taxon>Tineoidea</taxon>
        <taxon>Psychidae</taxon>
        <taxon>Oiketicinae</taxon>
        <taxon>Eumeta</taxon>
    </lineage>
</organism>